<feature type="transmembrane region" description="Helical" evidence="5">
    <location>
        <begin position="268"/>
        <end position="289"/>
    </location>
</feature>
<dbReference type="GO" id="GO:0005886">
    <property type="term" value="C:plasma membrane"/>
    <property type="evidence" value="ECO:0007669"/>
    <property type="project" value="TreeGrafter"/>
</dbReference>
<reference evidence="8 9" key="1">
    <citation type="journal article" date="2018" name="IMA Fungus">
        <title>IMA Genome-F 9: Draft genome sequence of Annulohypoxylon stygium, Aspergillus mulundensis, Berkeleyomyces basicola (syn. Thielaviopsis basicola), Ceratocystis smalleyi, two Cercospora beticola strains, Coleophoma cylindrospora, Fusarium fracticaudum, Phialophora cf. hyalina, and Morchella septimelata.</title>
        <authorList>
            <person name="Wingfield B.D."/>
            <person name="Bills G.F."/>
            <person name="Dong Y."/>
            <person name="Huang W."/>
            <person name="Nel W.J."/>
            <person name="Swalarsk-Parry B.S."/>
            <person name="Vaghefi N."/>
            <person name="Wilken P.M."/>
            <person name="An Z."/>
            <person name="de Beer Z.W."/>
            <person name="De Vos L."/>
            <person name="Chen L."/>
            <person name="Duong T.A."/>
            <person name="Gao Y."/>
            <person name="Hammerbacher A."/>
            <person name="Kikkert J.R."/>
            <person name="Li Y."/>
            <person name="Li H."/>
            <person name="Li K."/>
            <person name="Li Q."/>
            <person name="Liu X."/>
            <person name="Ma X."/>
            <person name="Naidoo K."/>
            <person name="Pethybridge S.J."/>
            <person name="Sun J."/>
            <person name="Steenkamp E.T."/>
            <person name="van der Nest M.A."/>
            <person name="van Wyk S."/>
            <person name="Wingfield M.J."/>
            <person name="Xiong C."/>
            <person name="Yue Q."/>
            <person name="Zhang X."/>
        </authorList>
    </citation>
    <scope>NUCLEOTIDE SEQUENCE [LARGE SCALE GENOMIC DNA]</scope>
    <source>
        <strain evidence="8 9">DSM 5745</strain>
    </source>
</reference>
<feature type="transmembrane region" description="Helical" evidence="5">
    <location>
        <begin position="92"/>
        <end position="113"/>
    </location>
</feature>
<feature type="transmembrane region" description="Helical" evidence="5">
    <location>
        <begin position="158"/>
        <end position="179"/>
    </location>
</feature>
<feature type="transmembrane region" description="Helical" evidence="5">
    <location>
        <begin position="336"/>
        <end position="355"/>
    </location>
</feature>
<evidence type="ECO:0000256" key="1">
    <source>
        <dbReference type="ARBA" id="ARBA00004141"/>
    </source>
</evidence>
<keyword evidence="6" id="KW-0732">Signal</keyword>
<organism evidence="8 9">
    <name type="scientific">Aspergillus mulundensis</name>
    <dbReference type="NCBI Taxonomy" id="1810919"/>
    <lineage>
        <taxon>Eukaryota</taxon>
        <taxon>Fungi</taxon>
        <taxon>Dikarya</taxon>
        <taxon>Ascomycota</taxon>
        <taxon>Pezizomycotina</taxon>
        <taxon>Eurotiomycetes</taxon>
        <taxon>Eurotiomycetidae</taxon>
        <taxon>Eurotiales</taxon>
        <taxon>Aspergillaceae</taxon>
        <taxon>Aspergillus</taxon>
        <taxon>Aspergillus subgen. Nidulantes</taxon>
    </lineage>
</organism>
<dbReference type="InterPro" id="IPR005829">
    <property type="entry name" value="Sugar_transporter_CS"/>
</dbReference>
<accession>A0A3D8RZ64</accession>
<dbReference type="RefSeq" id="XP_026603998.1">
    <property type="nucleotide sequence ID" value="XM_026748166.1"/>
</dbReference>
<evidence type="ECO:0000256" key="3">
    <source>
        <dbReference type="ARBA" id="ARBA00022989"/>
    </source>
</evidence>
<keyword evidence="2 5" id="KW-0812">Transmembrane</keyword>
<feature type="signal peptide" evidence="6">
    <location>
        <begin position="1"/>
        <end position="20"/>
    </location>
</feature>
<evidence type="ECO:0000313" key="8">
    <source>
        <dbReference type="EMBL" id="RDW79298.1"/>
    </source>
</evidence>
<proteinExistence type="predicted"/>
<sequence>MSPVQVVNLIYLAQLSSVTATGFMAQSMAQAVGGTDKTVWYSSCITIMTVALNPPISQAADYWGRKPVLVAFALAGVVGSLIVSRAQSSGVIIAGFAIVGLGFACQSVALAVLSEVLPRIHRPVAQASAGVASSLGGVMGLLLGGGLLRDGNLSRYRVFWYIEAGMYALAAVGCVVGYSPSPREVQVSLSTTEKLRRLDWVGYVLFPPALALFSMTLAWSDNPYSWSSANILGPFIIGVVAMVLFIIYECRFTKDGMLHHGLWRNRNFPVSLVVILVEGLSFFAANSYFSYEITVVYDEDILSAATNFAIMFFTGLVGSPVFGFWSSKRKSLRPPLVLGGIFLLLFFILLATVKIDTPRYVFWILPILPGIALASIVPLTMVSAQFAVSPELVTLASALMTTVRSLGGAIGLAINNAVINSSLNDELQRKVSAAVLPLGLPSSSLPALLDAVSSQRKDAAAEVPGGTPEIAQAAVAAMKRAYLSAFRNAWIVSAAFCGLMVICGFLIAISRACQNSCLPRTACYFIVEQRAQFDTRIDAPVTAASVESQTLGSMSPAIESSFRERVDKGTAEHHEGGV</sequence>
<dbReference type="AlphaFoldDB" id="A0A3D8RZ64"/>
<feature type="chain" id="PRO_5017778927" description="Major facilitator superfamily (MFS) profile domain-containing protein" evidence="6">
    <location>
        <begin position="21"/>
        <end position="578"/>
    </location>
</feature>
<dbReference type="PROSITE" id="PS00216">
    <property type="entry name" value="SUGAR_TRANSPORT_1"/>
    <property type="match status" value="1"/>
</dbReference>
<dbReference type="InterPro" id="IPR036259">
    <property type="entry name" value="MFS_trans_sf"/>
</dbReference>
<dbReference type="PROSITE" id="PS50850">
    <property type="entry name" value="MFS"/>
    <property type="match status" value="1"/>
</dbReference>
<evidence type="ECO:0000256" key="4">
    <source>
        <dbReference type="ARBA" id="ARBA00023136"/>
    </source>
</evidence>
<evidence type="ECO:0000256" key="2">
    <source>
        <dbReference type="ARBA" id="ARBA00022692"/>
    </source>
</evidence>
<dbReference type="GO" id="GO:0022857">
    <property type="term" value="F:transmembrane transporter activity"/>
    <property type="evidence" value="ECO:0007669"/>
    <property type="project" value="InterPro"/>
</dbReference>
<keyword evidence="9" id="KW-1185">Reference proteome</keyword>
<evidence type="ECO:0000313" key="9">
    <source>
        <dbReference type="Proteomes" id="UP000256690"/>
    </source>
</evidence>
<keyword evidence="3 5" id="KW-1133">Transmembrane helix</keyword>
<feature type="transmembrane region" description="Helical" evidence="5">
    <location>
        <begin position="488"/>
        <end position="509"/>
    </location>
</feature>
<evidence type="ECO:0000256" key="5">
    <source>
        <dbReference type="SAM" id="Phobius"/>
    </source>
</evidence>
<dbReference type="Gene3D" id="1.20.1250.20">
    <property type="entry name" value="MFS general substrate transporter like domains"/>
    <property type="match status" value="1"/>
</dbReference>
<dbReference type="Pfam" id="PF07690">
    <property type="entry name" value="MFS_1"/>
    <property type="match status" value="1"/>
</dbReference>
<protein>
    <recommendedName>
        <fullName evidence="7">Major facilitator superfamily (MFS) profile domain-containing protein</fullName>
    </recommendedName>
</protein>
<dbReference type="OrthoDB" id="2587356at2759"/>
<feature type="transmembrane region" description="Helical" evidence="5">
    <location>
        <begin position="200"/>
        <end position="219"/>
    </location>
</feature>
<dbReference type="PANTHER" id="PTHR23501:SF195">
    <property type="entry name" value="PEP5"/>
    <property type="match status" value="1"/>
</dbReference>
<keyword evidence="4 5" id="KW-0472">Membrane</keyword>
<feature type="domain" description="Major facilitator superfamily (MFS) profile" evidence="7">
    <location>
        <begin position="1"/>
        <end position="512"/>
    </location>
</feature>
<name>A0A3D8RZ64_9EURO</name>
<dbReference type="InterPro" id="IPR020846">
    <property type="entry name" value="MFS_dom"/>
</dbReference>
<dbReference type="EMBL" id="PVWQ01000006">
    <property type="protein sequence ID" value="RDW79298.1"/>
    <property type="molecule type" value="Genomic_DNA"/>
</dbReference>
<feature type="transmembrane region" description="Helical" evidence="5">
    <location>
        <begin position="361"/>
        <end position="382"/>
    </location>
</feature>
<evidence type="ECO:0000256" key="6">
    <source>
        <dbReference type="SAM" id="SignalP"/>
    </source>
</evidence>
<comment type="subcellular location">
    <subcellularLocation>
        <location evidence="1">Membrane</location>
        <topology evidence="1">Multi-pass membrane protein</topology>
    </subcellularLocation>
</comment>
<feature type="transmembrane region" description="Helical" evidence="5">
    <location>
        <begin position="231"/>
        <end position="248"/>
    </location>
</feature>
<evidence type="ECO:0000259" key="7">
    <source>
        <dbReference type="PROSITE" id="PS50850"/>
    </source>
</evidence>
<feature type="transmembrane region" description="Helical" evidence="5">
    <location>
        <begin position="68"/>
        <end position="86"/>
    </location>
</feature>
<feature type="transmembrane region" description="Helical" evidence="5">
    <location>
        <begin position="125"/>
        <end position="146"/>
    </location>
</feature>
<dbReference type="GeneID" id="38116520"/>
<dbReference type="PANTHER" id="PTHR23501">
    <property type="entry name" value="MAJOR FACILITATOR SUPERFAMILY"/>
    <property type="match status" value="1"/>
</dbReference>
<comment type="caution">
    <text evidence="8">The sequence shown here is derived from an EMBL/GenBank/DDBJ whole genome shotgun (WGS) entry which is preliminary data.</text>
</comment>
<gene>
    <name evidence="8" type="ORF">DSM5745_06150</name>
</gene>
<dbReference type="Proteomes" id="UP000256690">
    <property type="component" value="Unassembled WGS sequence"/>
</dbReference>
<feature type="transmembrane region" description="Helical" evidence="5">
    <location>
        <begin position="301"/>
        <end position="324"/>
    </location>
</feature>
<dbReference type="SUPFAM" id="SSF103473">
    <property type="entry name" value="MFS general substrate transporter"/>
    <property type="match status" value="1"/>
</dbReference>
<dbReference type="InterPro" id="IPR011701">
    <property type="entry name" value="MFS"/>
</dbReference>